<gene>
    <name evidence="2" type="ORF">ACFPQ4_04435</name>
</gene>
<feature type="transmembrane region" description="Helical" evidence="1">
    <location>
        <begin position="71"/>
        <end position="90"/>
    </location>
</feature>
<name>A0ABW0QW10_9BACL</name>
<accession>A0ABW0QW10</accession>
<keyword evidence="1" id="KW-0472">Membrane</keyword>
<evidence type="ECO:0000313" key="2">
    <source>
        <dbReference type="EMBL" id="MFC5528701.1"/>
    </source>
</evidence>
<comment type="caution">
    <text evidence="2">The sequence shown here is derived from an EMBL/GenBank/DDBJ whole genome shotgun (WGS) entry which is preliminary data.</text>
</comment>
<evidence type="ECO:0000313" key="3">
    <source>
        <dbReference type="Proteomes" id="UP001596108"/>
    </source>
</evidence>
<dbReference type="EMBL" id="JBHSNC010000012">
    <property type="protein sequence ID" value="MFC5528701.1"/>
    <property type="molecule type" value="Genomic_DNA"/>
</dbReference>
<evidence type="ECO:0008006" key="4">
    <source>
        <dbReference type="Google" id="ProtNLM"/>
    </source>
</evidence>
<feature type="transmembrane region" description="Helical" evidence="1">
    <location>
        <begin position="96"/>
        <end position="118"/>
    </location>
</feature>
<keyword evidence="1" id="KW-1133">Transmembrane helix</keyword>
<feature type="transmembrane region" description="Helical" evidence="1">
    <location>
        <begin position="39"/>
        <end position="59"/>
    </location>
</feature>
<feature type="transmembrane region" description="Helical" evidence="1">
    <location>
        <begin position="125"/>
        <end position="144"/>
    </location>
</feature>
<dbReference type="Proteomes" id="UP001596108">
    <property type="component" value="Unassembled WGS sequence"/>
</dbReference>
<dbReference type="SUPFAM" id="SSF55961">
    <property type="entry name" value="Bet v1-like"/>
    <property type="match status" value="1"/>
</dbReference>
<dbReference type="Gene3D" id="3.30.530.20">
    <property type="match status" value="1"/>
</dbReference>
<keyword evidence="1" id="KW-0812">Transmembrane</keyword>
<protein>
    <recommendedName>
        <fullName evidence="4">SRPBCC family protein</fullName>
    </recommendedName>
</protein>
<sequence length="306" mass="34123">MSEKRKDIWKGIIAANLFAFLCMVITTLALQLASDETGTVLLSEFVLLPMMMGVIASYFWKVDRISGGDAFACGVLNLGVCLLLCAIILREGVICLVIVSPLIGLFMWMGHLLGRLLFRSKKNTLKISVLGSFLAIFAINIVTVTPSNDMVSDRITIKASPEQVWQYVVSFPRIETEPDYWLFRIGLPSPVQSIAEGNYVGASRQCIFSNGAIFEEKIVELEPGAKLTFEITEQPDDPEIIGHLNLLKGQFLLQDNGDGTTTLIGNSWYDLKVKPSQYFDIWTRSIIRNVHMEVMEHIKELAENAA</sequence>
<dbReference type="RefSeq" id="WP_378110562.1">
    <property type="nucleotide sequence ID" value="NZ_JBHSNC010000012.1"/>
</dbReference>
<feature type="transmembrane region" description="Helical" evidence="1">
    <location>
        <begin position="12"/>
        <end position="33"/>
    </location>
</feature>
<reference evidence="3" key="1">
    <citation type="journal article" date="2019" name="Int. J. Syst. Evol. Microbiol.">
        <title>The Global Catalogue of Microorganisms (GCM) 10K type strain sequencing project: providing services to taxonomists for standard genome sequencing and annotation.</title>
        <authorList>
            <consortium name="The Broad Institute Genomics Platform"/>
            <consortium name="The Broad Institute Genome Sequencing Center for Infectious Disease"/>
            <person name="Wu L."/>
            <person name="Ma J."/>
        </authorList>
    </citation>
    <scope>NUCLEOTIDE SEQUENCE [LARGE SCALE GENOMIC DNA]</scope>
    <source>
        <strain evidence="3">CGMCC 1.18578</strain>
    </source>
</reference>
<dbReference type="InterPro" id="IPR023393">
    <property type="entry name" value="START-like_dom_sf"/>
</dbReference>
<proteinExistence type="predicted"/>
<organism evidence="2 3">
    <name type="scientific">Cohnella yongneupensis</name>
    <dbReference type="NCBI Taxonomy" id="425006"/>
    <lineage>
        <taxon>Bacteria</taxon>
        <taxon>Bacillati</taxon>
        <taxon>Bacillota</taxon>
        <taxon>Bacilli</taxon>
        <taxon>Bacillales</taxon>
        <taxon>Paenibacillaceae</taxon>
        <taxon>Cohnella</taxon>
    </lineage>
</organism>
<evidence type="ECO:0000256" key="1">
    <source>
        <dbReference type="SAM" id="Phobius"/>
    </source>
</evidence>
<keyword evidence="3" id="KW-1185">Reference proteome</keyword>